<protein>
    <submittedName>
        <fullName evidence="1">Uncharacterized protein</fullName>
    </submittedName>
</protein>
<dbReference type="EMBL" id="CM047590">
    <property type="protein sequence ID" value="KAI9919650.1"/>
    <property type="molecule type" value="Genomic_DNA"/>
</dbReference>
<organism evidence="1 2">
    <name type="scientific">Peronosclerospora sorghi</name>
    <dbReference type="NCBI Taxonomy" id="230839"/>
    <lineage>
        <taxon>Eukaryota</taxon>
        <taxon>Sar</taxon>
        <taxon>Stramenopiles</taxon>
        <taxon>Oomycota</taxon>
        <taxon>Peronosporomycetes</taxon>
        <taxon>Peronosporales</taxon>
        <taxon>Peronosporaceae</taxon>
        <taxon>Peronosclerospora</taxon>
    </lineage>
</organism>
<evidence type="ECO:0000313" key="1">
    <source>
        <dbReference type="EMBL" id="KAI9919650.1"/>
    </source>
</evidence>
<gene>
    <name evidence="1" type="ORF">PsorP6_017345</name>
</gene>
<keyword evidence="2" id="KW-1185">Reference proteome</keyword>
<sequence>MLPTSTTMQLKTSGRYPLITNSPDTGEASSDRNHDNGDDGGDPSTKQPCTDKYDIALSAIEVPRTYAEAMASHDEAKWKKAIRSEIESHTRNRTWNMVTRQHGLKVIECNLDFSVKPDETGKIIRYKYHLVARGFLRPCGRLFGDLRTCSDARFILSMELDNNIDSGVMVLKKQQLIAKLLDRFGQCDANPVRDPLVIGQYLS</sequence>
<evidence type="ECO:0000313" key="2">
    <source>
        <dbReference type="Proteomes" id="UP001163321"/>
    </source>
</evidence>
<accession>A0ACC0WLU9</accession>
<proteinExistence type="predicted"/>
<name>A0ACC0WLU9_9STRA</name>
<dbReference type="Proteomes" id="UP001163321">
    <property type="component" value="Chromosome 11"/>
</dbReference>
<comment type="caution">
    <text evidence="1">The sequence shown here is derived from an EMBL/GenBank/DDBJ whole genome shotgun (WGS) entry which is preliminary data.</text>
</comment>
<reference evidence="1 2" key="1">
    <citation type="journal article" date="2022" name="bioRxiv">
        <title>The genome of the oomycete Peronosclerospora sorghi, a cosmopolitan pathogen of maize and sorghum, is inflated with dispersed pseudogenes.</title>
        <authorList>
            <person name="Fletcher K."/>
            <person name="Martin F."/>
            <person name="Isakeit T."/>
            <person name="Cavanaugh K."/>
            <person name="Magill C."/>
            <person name="Michelmore R."/>
        </authorList>
    </citation>
    <scope>NUCLEOTIDE SEQUENCE [LARGE SCALE GENOMIC DNA]</scope>
    <source>
        <strain evidence="1">P6</strain>
    </source>
</reference>